<dbReference type="AlphaFoldDB" id="A0A4Y2US79"/>
<organism evidence="2 3">
    <name type="scientific">Araneus ventricosus</name>
    <name type="common">Orbweaver spider</name>
    <name type="synonym">Epeira ventricosa</name>
    <dbReference type="NCBI Taxonomy" id="182803"/>
    <lineage>
        <taxon>Eukaryota</taxon>
        <taxon>Metazoa</taxon>
        <taxon>Ecdysozoa</taxon>
        <taxon>Arthropoda</taxon>
        <taxon>Chelicerata</taxon>
        <taxon>Arachnida</taxon>
        <taxon>Araneae</taxon>
        <taxon>Araneomorphae</taxon>
        <taxon>Entelegynae</taxon>
        <taxon>Araneoidea</taxon>
        <taxon>Araneidae</taxon>
        <taxon>Araneus</taxon>
    </lineage>
</organism>
<reference evidence="2 3" key="1">
    <citation type="journal article" date="2019" name="Sci. Rep.">
        <title>Orb-weaving spider Araneus ventricosus genome elucidates the spidroin gene catalogue.</title>
        <authorList>
            <person name="Kono N."/>
            <person name="Nakamura H."/>
            <person name="Ohtoshi R."/>
            <person name="Moran D.A.P."/>
            <person name="Shinohara A."/>
            <person name="Yoshida Y."/>
            <person name="Fujiwara M."/>
            <person name="Mori M."/>
            <person name="Tomita M."/>
            <person name="Arakawa K."/>
        </authorList>
    </citation>
    <scope>NUCLEOTIDE SEQUENCE [LARGE SCALE GENOMIC DNA]</scope>
</reference>
<gene>
    <name evidence="1" type="ORF">AVEN_48021_1</name>
    <name evidence="2" type="ORF">AVEN_84204_1</name>
</gene>
<proteinExistence type="predicted"/>
<accession>A0A4Y2US79</accession>
<dbReference type="EMBL" id="BGPR01039043">
    <property type="protein sequence ID" value="GBO14954.1"/>
    <property type="molecule type" value="Genomic_DNA"/>
</dbReference>
<comment type="caution">
    <text evidence="2">The sequence shown here is derived from an EMBL/GenBank/DDBJ whole genome shotgun (WGS) entry which is preliminary data.</text>
</comment>
<evidence type="ECO:0000313" key="3">
    <source>
        <dbReference type="Proteomes" id="UP000499080"/>
    </source>
</evidence>
<sequence length="22" mass="2369">MWCQADGSLVIPAAPLAVLRRT</sequence>
<dbReference type="EMBL" id="BGPR01039042">
    <property type="protein sequence ID" value="GBO14949.1"/>
    <property type="molecule type" value="Genomic_DNA"/>
</dbReference>
<feature type="non-terminal residue" evidence="2">
    <location>
        <position position="22"/>
    </location>
</feature>
<dbReference type="Proteomes" id="UP000499080">
    <property type="component" value="Unassembled WGS sequence"/>
</dbReference>
<keyword evidence="3" id="KW-1185">Reference proteome</keyword>
<name>A0A4Y2US79_ARAVE</name>
<evidence type="ECO:0000313" key="1">
    <source>
        <dbReference type="EMBL" id="GBO14949.1"/>
    </source>
</evidence>
<evidence type="ECO:0000313" key="2">
    <source>
        <dbReference type="EMBL" id="GBO14954.1"/>
    </source>
</evidence>
<protein>
    <submittedName>
        <fullName evidence="2">Uncharacterized protein</fullName>
    </submittedName>
</protein>